<dbReference type="Gene3D" id="3.40.50.10400">
    <property type="entry name" value="Hypothetical protein PA1492"/>
    <property type="match status" value="1"/>
</dbReference>
<accession>A0A132F741</accession>
<evidence type="ECO:0000313" key="1">
    <source>
        <dbReference type="EMBL" id="KWF71558.1"/>
    </source>
</evidence>
<dbReference type="Proteomes" id="UP000061512">
    <property type="component" value="Unassembled WGS sequence"/>
</dbReference>
<dbReference type="EMBL" id="LPJX01000007">
    <property type="protein sequence ID" value="KWF71558.1"/>
    <property type="molecule type" value="Genomic_DNA"/>
</dbReference>
<name>A0A132F741_9BURK</name>
<comment type="caution">
    <text evidence="1">The sequence shown here is derived from an EMBL/GenBank/DDBJ whole genome shotgun (WGS) entry which is preliminary data.</text>
</comment>
<dbReference type="RefSeq" id="WP_059481791.1">
    <property type="nucleotide sequence ID" value="NZ_LOXO01000037.1"/>
</dbReference>
<evidence type="ECO:0000313" key="2">
    <source>
        <dbReference type="Proteomes" id="UP000061512"/>
    </source>
</evidence>
<gene>
    <name evidence="1" type="ORF">WT57_07485</name>
</gene>
<sequence>MTPQLVLVAGPYRSGTDGDPARIAANLRRLETAALAVYRRGHVPMIGEWLSLPLAAAAGSRQVGDAVGDAFLYPAAHRLLRRCDAVLRIDGASRGADADVSLARRLGKPVYLSLDELPAVDDAAAD</sequence>
<proteinExistence type="predicted"/>
<protein>
    <submittedName>
        <fullName evidence="1">NUDIX hydrolase</fullName>
    </submittedName>
</protein>
<organism evidence="1 2">
    <name type="scientific">Burkholderia pseudomultivorans</name>
    <dbReference type="NCBI Taxonomy" id="1207504"/>
    <lineage>
        <taxon>Bacteria</taxon>
        <taxon>Pseudomonadati</taxon>
        <taxon>Pseudomonadota</taxon>
        <taxon>Betaproteobacteria</taxon>
        <taxon>Burkholderiales</taxon>
        <taxon>Burkholderiaceae</taxon>
        <taxon>Burkholderia</taxon>
        <taxon>Burkholderia cepacia complex</taxon>
    </lineage>
</organism>
<reference evidence="1 2" key="1">
    <citation type="submission" date="2015-11" db="EMBL/GenBank/DDBJ databases">
        <title>Expanding the genomic diversity of Burkholderia species for the development of highly accurate diagnostics.</title>
        <authorList>
            <person name="Sahl J."/>
            <person name="Keim P."/>
            <person name="Wagner D."/>
        </authorList>
    </citation>
    <scope>NUCLEOTIDE SEQUENCE [LARGE SCALE GENOMIC DNA]</scope>
    <source>
        <strain evidence="1 2">MSMB574WGS</strain>
    </source>
</reference>
<dbReference type="GO" id="GO:0016787">
    <property type="term" value="F:hydrolase activity"/>
    <property type="evidence" value="ECO:0007669"/>
    <property type="project" value="UniProtKB-KW"/>
</dbReference>
<keyword evidence="1" id="KW-0378">Hydrolase</keyword>
<dbReference type="AlphaFoldDB" id="A0A132F741"/>